<evidence type="ECO:0000313" key="2">
    <source>
        <dbReference type="WBParaSite" id="scaffold14122_cov199.g17297"/>
    </source>
</evidence>
<name>A0A915LQ53_MELJA</name>
<dbReference type="WBParaSite" id="scaffold14122_cov199.g17297">
    <property type="protein sequence ID" value="scaffold14122_cov199.g17297"/>
    <property type="gene ID" value="scaffold14122_cov199.g17297"/>
</dbReference>
<dbReference type="AlphaFoldDB" id="A0A915LQ53"/>
<sequence length="243" mass="26399">MENETAQLIAAIENVLADAEVGPNAGGYWLHEAATASTSTTPLTTNTLENINETTTNMSKNTFNNGENSTKSTISTTKIIPVISEKFIKKKEGIKYIPEAEEEEQAADIASLQLDSVAAPALPESSNISIIKTSSSMPETSKTAVPNLFNLPNNSTMPNFSTMIKPVNSIIDGIGPLILPLIGYSRQALDSYSLNNNLLPGVPLVRQQSASEPPSLELLDKIVEQRRQRENAANELMMKRLRE</sequence>
<accession>A0A915LQ53</accession>
<protein>
    <submittedName>
        <fullName evidence="2">Uncharacterized protein</fullName>
    </submittedName>
</protein>
<proteinExistence type="predicted"/>
<evidence type="ECO:0000313" key="1">
    <source>
        <dbReference type="Proteomes" id="UP000887561"/>
    </source>
</evidence>
<organism evidence="1 2">
    <name type="scientific">Meloidogyne javanica</name>
    <name type="common">Root-knot nematode worm</name>
    <dbReference type="NCBI Taxonomy" id="6303"/>
    <lineage>
        <taxon>Eukaryota</taxon>
        <taxon>Metazoa</taxon>
        <taxon>Ecdysozoa</taxon>
        <taxon>Nematoda</taxon>
        <taxon>Chromadorea</taxon>
        <taxon>Rhabditida</taxon>
        <taxon>Tylenchina</taxon>
        <taxon>Tylenchomorpha</taxon>
        <taxon>Tylenchoidea</taxon>
        <taxon>Meloidogynidae</taxon>
        <taxon>Meloidogyninae</taxon>
        <taxon>Meloidogyne</taxon>
        <taxon>Meloidogyne incognita group</taxon>
    </lineage>
</organism>
<keyword evidence="1" id="KW-1185">Reference proteome</keyword>
<reference evidence="2" key="1">
    <citation type="submission" date="2022-11" db="UniProtKB">
        <authorList>
            <consortium name="WormBaseParasite"/>
        </authorList>
    </citation>
    <scope>IDENTIFICATION</scope>
</reference>
<dbReference type="Proteomes" id="UP000887561">
    <property type="component" value="Unplaced"/>
</dbReference>